<dbReference type="InterPro" id="IPR004045">
    <property type="entry name" value="Glutathione_S-Trfase_N"/>
</dbReference>
<accession>A0A4Q9FXD9</accession>
<dbReference type="Gene3D" id="1.20.1050.10">
    <property type="match status" value="1"/>
</dbReference>
<dbReference type="PROSITE" id="PS50404">
    <property type="entry name" value="GST_NTER"/>
    <property type="match status" value="1"/>
</dbReference>
<comment type="caution">
    <text evidence="2">The sequence shown here is derived from an EMBL/GenBank/DDBJ whole genome shotgun (WGS) entry which is preliminary data.</text>
</comment>
<dbReference type="EMBL" id="SISK01000010">
    <property type="protein sequence ID" value="TBN38339.1"/>
    <property type="molecule type" value="Genomic_DNA"/>
</dbReference>
<name>A0A4Q9FXD9_9RHOB</name>
<organism evidence="2 3">
    <name type="scientific">Paracoccus subflavus</name>
    <dbReference type="NCBI Taxonomy" id="2528244"/>
    <lineage>
        <taxon>Bacteria</taxon>
        <taxon>Pseudomonadati</taxon>
        <taxon>Pseudomonadota</taxon>
        <taxon>Alphaproteobacteria</taxon>
        <taxon>Rhodobacterales</taxon>
        <taxon>Paracoccaceae</taxon>
        <taxon>Paracoccus</taxon>
    </lineage>
</organism>
<dbReference type="OrthoDB" id="9795329at2"/>
<dbReference type="Pfam" id="PF13410">
    <property type="entry name" value="GST_C_2"/>
    <property type="match status" value="1"/>
</dbReference>
<protein>
    <recommendedName>
        <fullName evidence="1">GST N-terminal domain-containing protein</fullName>
    </recommendedName>
</protein>
<reference evidence="2 3" key="1">
    <citation type="submission" date="2019-02" db="EMBL/GenBank/DDBJ databases">
        <title>Paracoccus subflavus sp. nov., isolated from marine sediment of the Pacific Ocean.</title>
        <authorList>
            <person name="Zhang G."/>
        </authorList>
    </citation>
    <scope>NUCLEOTIDE SEQUENCE [LARGE SCALE GENOMIC DNA]</scope>
    <source>
        <strain evidence="2 3">GY0581</strain>
    </source>
</reference>
<dbReference type="Pfam" id="PF13409">
    <property type="entry name" value="GST_N_2"/>
    <property type="match status" value="1"/>
</dbReference>
<dbReference type="RefSeq" id="WP_130991749.1">
    <property type="nucleotide sequence ID" value="NZ_SISK01000010.1"/>
</dbReference>
<sequence length="201" mass="21978">MKLLKNTTSPFARLAHAMLIEAGAAPEVELVNPWADPEALTEANPARRVPALILDDGTILTEAMLIARHATAISPQGSHLRDDDPAKLAIAGLGFGTIEAAVYIMTGRKIVSNDLAVTDFDRHPVADRRRGAMRDSLTRIEAQADRLSHDRMGLAELIVADAIQYLDFRFPGADWRPAIPRLDAWLRDAMAQPSVRDTVPT</sequence>
<dbReference type="AlphaFoldDB" id="A0A4Q9FXD9"/>
<dbReference type="InterPro" id="IPR036282">
    <property type="entry name" value="Glutathione-S-Trfase_C_sf"/>
</dbReference>
<dbReference type="SUPFAM" id="SSF52833">
    <property type="entry name" value="Thioredoxin-like"/>
    <property type="match status" value="1"/>
</dbReference>
<gene>
    <name evidence="2" type="ORF">EYE42_12995</name>
</gene>
<keyword evidence="3" id="KW-1185">Reference proteome</keyword>
<dbReference type="SUPFAM" id="SSF47616">
    <property type="entry name" value="GST C-terminal domain-like"/>
    <property type="match status" value="1"/>
</dbReference>
<dbReference type="Proteomes" id="UP000293520">
    <property type="component" value="Unassembled WGS sequence"/>
</dbReference>
<feature type="domain" description="GST N-terminal" evidence="1">
    <location>
        <begin position="1"/>
        <end position="78"/>
    </location>
</feature>
<evidence type="ECO:0000259" key="1">
    <source>
        <dbReference type="PROSITE" id="PS50404"/>
    </source>
</evidence>
<evidence type="ECO:0000313" key="3">
    <source>
        <dbReference type="Proteomes" id="UP000293520"/>
    </source>
</evidence>
<dbReference type="InterPro" id="IPR036249">
    <property type="entry name" value="Thioredoxin-like_sf"/>
</dbReference>
<dbReference type="Gene3D" id="3.40.30.10">
    <property type="entry name" value="Glutaredoxin"/>
    <property type="match status" value="1"/>
</dbReference>
<evidence type="ECO:0000313" key="2">
    <source>
        <dbReference type="EMBL" id="TBN38339.1"/>
    </source>
</evidence>
<proteinExistence type="predicted"/>